<proteinExistence type="predicted"/>
<dbReference type="EMBL" id="CAADFI010000014">
    <property type="protein sequence ID" value="VFJ91088.1"/>
    <property type="molecule type" value="Genomic_DNA"/>
</dbReference>
<evidence type="ECO:0000313" key="3">
    <source>
        <dbReference type="EMBL" id="VFJ91088.1"/>
    </source>
</evidence>
<reference evidence="3" key="1">
    <citation type="submission" date="2019-02" db="EMBL/GenBank/DDBJ databases">
        <authorList>
            <person name="Gruber-Vodicka R. H."/>
            <person name="Seah K. B. B."/>
        </authorList>
    </citation>
    <scope>NUCLEOTIDE SEQUENCE</scope>
    <source>
        <strain evidence="4">BECK_SA2B12</strain>
        <strain evidence="2">BECK_SA2B15</strain>
        <strain evidence="3">BECK_SA2B20</strain>
    </source>
</reference>
<feature type="transmembrane region" description="Helical" evidence="1">
    <location>
        <begin position="46"/>
        <end position="66"/>
    </location>
</feature>
<organism evidence="3">
    <name type="scientific">Candidatus Kentrum eta</name>
    <dbReference type="NCBI Taxonomy" id="2126337"/>
    <lineage>
        <taxon>Bacteria</taxon>
        <taxon>Pseudomonadati</taxon>
        <taxon>Pseudomonadota</taxon>
        <taxon>Gammaproteobacteria</taxon>
        <taxon>Candidatus Kentrum</taxon>
    </lineage>
</organism>
<evidence type="ECO:0000313" key="4">
    <source>
        <dbReference type="EMBL" id="VFJ97396.1"/>
    </source>
</evidence>
<keyword evidence="1" id="KW-0812">Transmembrane</keyword>
<dbReference type="AlphaFoldDB" id="A0A450UF10"/>
<protein>
    <submittedName>
        <fullName evidence="3">Uncharacterized protein</fullName>
    </submittedName>
</protein>
<feature type="transmembrane region" description="Helical" evidence="1">
    <location>
        <begin position="86"/>
        <end position="105"/>
    </location>
</feature>
<keyword evidence="1" id="KW-1133">Transmembrane helix</keyword>
<gene>
    <name evidence="2" type="ORF">BECKH772A_GA0070896_100143</name>
    <name evidence="3" type="ORF">BECKH772B_GA0070898_100143</name>
    <name evidence="4" type="ORF">BECKH772C_GA0070978_100133</name>
</gene>
<sequence length="150" mass="16853">MPAHNRLSSFAWFMVHVTFPLVPFLLEGIIRIIVFGDIGWTTFRSSTLAMSVGILCLFVNQSLMGYKRIIRSKDETGNTVGLIHTFSWLAIFCFAFFGMVVFSSALMEELNSDRIAQIKHILDKVILIGAILPVSLSLVAQRTFRLRAAL</sequence>
<feature type="transmembrane region" description="Helical" evidence="1">
    <location>
        <begin position="125"/>
        <end position="144"/>
    </location>
</feature>
<name>A0A450UF10_9GAMM</name>
<keyword evidence="1" id="KW-0472">Membrane</keyword>
<accession>A0A450UF10</accession>
<evidence type="ECO:0000256" key="1">
    <source>
        <dbReference type="SAM" id="Phobius"/>
    </source>
</evidence>
<feature type="transmembrane region" description="Helical" evidence="1">
    <location>
        <begin position="12"/>
        <end position="34"/>
    </location>
</feature>
<dbReference type="EMBL" id="CAADFJ010000013">
    <property type="protein sequence ID" value="VFJ97396.1"/>
    <property type="molecule type" value="Genomic_DNA"/>
</dbReference>
<evidence type="ECO:0000313" key="2">
    <source>
        <dbReference type="EMBL" id="VFJ89240.1"/>
    </source>
</evidence>
<dbReference type="EMBL" id="CAADFG010000014">
    <property type="protein sequence ID" value="VFJ89240.1"/>
    <property type="molecule type" value="Genomic_DNA"/>
</dbReference>